<dbReference type="Pfam" id="PF03567">
    <property type="entry name" value="Sulfotransfer_2"/>
    <property type="match status" value="1"/>
</dbReference>
<sequence length="536" mass="60701">MAIFRSSDKIIFFAHVPRCAGTSVEAHVRKRFGPPAFLDTRYRRNKAKWTVTSPNHVHLDALKQLFPSGFFDHVFAVVRHPEDRLRSAFLFQRDVEKTIDSETDFDRFLDRLQRPRFRNRPKFDNHFRPQSELVPEDAKTFAFEDGIETVLKHIDNLAGVEALHMDIPHRLPTNTKLAALTDAQIAKIHQIYAVDYQRFGYVPGGGRVPASQDEAKNTIGETINLAIKTSVGLVRNREKWGDWHYAKSLADALTPLGYNVRIDCKPQWQRAPEFADVDLVLRGSGIYKADANKAHMIWVLYPGRKPSAEKALLEEMDHADHVAVSSPAIHRQLTKNSDLSPKVSLMLQAFDEKSMWPSDGDRHGVVFVGNNHQKRLGHPLRPIVKMALDAECSPCIYGPGYENTNAAPFVKSDFVANTELGNLYRSAQAVLCDHIPVMRDDGYLSNRIFDALACGAPVICDDVTDLPDEFRNHVFPCKSIEDFGAALTQIENETDDDRKSRQDFARTEMMKHTFSARAKQIDETIRSVLQRAKKSA</sequence>
<evidence type="ECO:0000313" key="2">
    <source>
        <dbReference type="EMBL" id="MDA5095167.1"/>
    </source>
</evidence>
<reference evidence="2 3" key="1">
    <citation type="submission" date="2023-01" db="EMBL/GenBank/DDBJ databases">
        <authorList>
            <person name="Yoon J.-W."/>
        </authorList>
    </citation>
    <scope>NUCLEOTIDE SEQUENCE [LARGE SCALE GENOMIC DNA]</scope>
    <source>
        <strain evidence="2 3">KMU-50</strain>
    </source>
</reference>
<dbReference type="Gene3D" id="3.40.50.2000">
    <property type="entry name" value="Glycogen Phosphorylase B"/>
    <property type="match status" value="1"/>
</dbReference>
<accession>A0ABT4W3R1</accession>
<feature type="domain" description="Spore protein YkvP/CgeB glycosyl transferase-like" evidence="1">
    <location>
        <begin position="395"/>
        <end position="521"/>
    </location>
</feature>
<dbReference type="EMBL" id="JAQIIO010000008">
    <property type="protein sequence ID" value="MDA5095167.1"/>
    <property type="molecule type" value="Genomic_DNA"/>
</dbReference>
<dbReference type="SUPFAM" id="SSF52540">
    <property type="entry name" value="P-loop containing nucleoside triphosphate hydrolases"/>
    <property type="match status" value="1"/>
</dbReference>
<dbReference type="InterPro" id="IPR005331">
    <property type="entry name" value="Sulfotransferase"/>
</dbReference>
<dbReference type="Proteomes" id="UP001528040">
    <property type="component" value="Unassembled WGS sequence"/>
</dbReference>
<gene>
    <name evidence="2" type="ORF">O2N63_13855</name>
</gene>
<dbReference type="InterPro" id="IPR027417">
    <property type="entry name" value="P-loop_NTPase"/>
</dbReference>
<proteinExistence type="predicted"/>
<organism evidence="2 3">
    <name type="scientific">Aliiroseovarius salicola</name>
    <dbReference type="NCBI Taxonomy" id="3009082"/>
    <lineage>
        <taxon>Bacteria</taxon>
        <taxon>Pseudomonadati</taxon>
        <taxon>Pseudomonadota</taxon>
        <taxon>Alphaproteobacteria</taxon>
        <taxon>Rhodobacterales</taxon>
        <taxon>Paracoccaceae</taxon>
        <taxon>Aliiroseovarius</taxon>
    </lineage>
</organism>
<comment type="caution">
    <text evidence="2">The sequence shown here is derived from an EMBL/GenBank/DDBJ whole genome shotgun (WGS) entry which is preliminary data.</text>
</comment>
<dbReference type="SUPFAM" id="SSF53756">
    <property type="entry name" value="UDP-Glycosyltransferase/glycogen phosphorylase"/>
    <property type="match status" value="1"/>
</dbReference>
<dbReference type="Gene3D" id="3.40.50.300">
    <property type="entry name" value="P-loop containing nucleotide triphosphate hydrolases"/>
    <property type="match status" value="1"/>
</dbReference>
<protein>
    <submittedName>
        <fullName evidence="2">Sulfotransferase family 2 domain-containing protein</fullName>
    </submittedName>
</protein>
<evidence type="ECO:0000259" key="1">
    <source>
        <dbReference type="Pfam" id="PF13524"/>
    </source>
</evidence>
<dbReference type="InterPro" id="IPR055259">
    <property type="entry name" value="YkvP/CgeB_Glyco_trans-like"/>
</dbReference>
<dbReference type="RefSeq" id="WP_271054877.1">
    <property type="nucleotide sequence ID" value="NZ_JAQIIO010000008.1"/>
</dbReference>
<name>A0ABT4W3R1_9RHOB</name>
<keyword evidence="3" id="KW-1185">Reference proteome</keyword>
<evidence type="ECO:0000313" key="3">
    <source>
        <dbReference type="Proteomes" id="UP001528040"/>
    </source>
</evidence>
<dbReference type="Pfam" id="PF13524">
    <property type="entry name" value="Glyco_trans_1_2"/>
    <property type="match status" value="1"/>
</dbReference>